<feature type="domain" description="FP protein C-terminal" evidence="2">
    <location>
        <begin position="275"/>
        <end position="324"/>
    </location>
</feature>
<gene>
    <name evidence="3" type="ORF">PYW07_003633</name>
</gene>
<evidence type="ECO:0000313" key="3">
    <source>
        <dbReference type="EMBL" id="KAJ8722453.1"/>
    </source>
</evidence>
<evidence type="ECO:0000313" key="4">
    <source>
        <dbReference type="Proteomes" id="UP001231518"/>
    </source>
</evidence>
<reference evidence="3" key="1">
    <citation type="submission" date="2023-03" db="EMBL/GenBank/DDBJ databases">
        <title>Chromosome-level genomes of two armyworms, Mythimna separata and Mythimna loreyi, provide insights into the biosynthesis and reception of sex pheromones.</title>
        <authorList>
            <person name="Zhao H."/>
        </authorList>
    </citation>
    <scope>NUCLEOTIDE SEQUENCE</scope>
    <source>
        <strain evidence="3">BeijingLab</strain>
        <tissue evidence="3">Pupa</tissue>
    </source>
</reference>
<evidence type="ECO:0000256" key="1">
    <source>
        <dbReference type="SAM" id="Coils"/>
    </source>
</evidence>
<sequence>MTPSSKSSWSCKNCCNKRAKVNTSSPLLNKTSLPADCISPSVFDDSTDDEECNITLRQKPNTRNISMDNSISEPDLEDKLRKIIKQELNCFLETKIKILVTEQLKQMSEQISDFKNSMNFYNSQYETLKACLEEKDATISKLQTENERLLAASTEHSARLSLVEQSLRVNNVEINGIPEYKAENVIHTVIQLAKTVGEPLEDGDILHATRVAKLNSDSNRPRPVVVKLRTPRLRDSLLAAVVNYNKKKQPQDKLNSTNLGIGGDRTPVYVSEHLCPANKQLHAATRKLAKELGYKFVWVRNGRVFVRKDVSHAAILIRNLDSLALLNNNK</sequence>
<dbReference type="InterPro" id="IPR057251">
    <property type="entry name" value="FP_C"/>
</dbReference>
<organism evidence="3 4">
    <name type="scientific">Mythimna separata</name>
    <name type="common">Oriental armyworm</name>
    <name type="synonym">Pseudaletia separata</name>
    <dbReference type="NCBI Taxonomy" id="271217"/>
    <lineage>
        <taxon>Eukaryota</taxon>
        <taxon>Metazoa</taxon>
        <taxon>Ecdysozoa</taxon>
        <taxon>Arthropoda</taxon>
        <taxon>Hexapoda</taxon>
        <taxon>Insecta</taxon>
        <taxon>Pterygota</taxon>
        <taxon>Neoptera</taxon>
        <taxon>Endopterygota</taxon>
        <taxon>Lepidoptera</taxon>
        <taxon>Glossata</taxon>
        <taxon>Ditrysia</taxon>
        <taxon>Noctuoidea</taxon>
        <taxon>Noctuidae</taxon>
        <taxon>Noctuinae</taxon>
        <taxon>Hadenini</taxon>
        <taxon>Mythimna</taxon>
    </lineage>
</organism>
<keyword evidence="4" id="KW-1185">Reference proteome</keyword>
<dbReference type="Proteomes" id="UP001231518">
    <property type="component" value="Chromosome 15"/>
</dbReference>
<dbReference type="EMBL" id="JARGEI010000012">
    <property type="protein sequence ID" value="KAJ8722453.1"/>
    <property type="molecule type" value="Genomic_DNA"/>
</dbReference>
<dbReference type="PANTHER" id="PTHR11505">
    <property type="entry name" value="L1 TRANSPOSABLE ELEMENT-RELATED"/>
    <property type="match status" value="1"/>
</dbReference>
<protein>
    <recommendedName>
        <fullName evidence="2">FP protein C-terminal domain-containing protein</fullName>
    </recommendedName>
</protein>
<dbReference type="AlphaFoldDB" id="A0AAD7YNM1"/>
<feature type="coiled-coil region" evidence="1">
    <location>
        <begin position="104"/>
        <end position="152"/>
    </location>
</feature>
<name>A0AAD7YNM1_MYTSE</name>
<dbReference type="InterPro" id="IPR004244">
    <property type="entry name" value="Transposase_22"/>
</dbReference>
<proteinExistence type="predicted"/>
<evidence type="ECO:0000259" key="2">
    <source>
        <dbReference type="Pfam" id="PF25298"/>
    </source>
</evidence>
<comment type="caution">
    <text evidence="3">The sequence shown here is derived from an EMBL/GenBank/DDBJ whole genome shotgun (WGS) entry which is preliminary data.</text>
</comment>
<keyword evidence="1" id="KW-0175">Coiled coil</keyword>
<dbReference type="Pfam" id="PF25298">
    <property type="entry name" value="Baculo_FP_2nd"/>
    <property type="match status" value="1"/>
</dbReference>
<accession>A0AAD7YNM1</accession>